<evidence type="ECO:0000256" key="1">
    <source>
        <dbReference type="SAM" id="MobiDB-lite"/>
    </source>
</evidence>
<comment type="caution">
    <text evidence="2">The sequence shown here is derived from an EMBL/GenBank/DDBJ whole genome shotgun (WGS) entry which is preliminary data.</text>
</comment>
<dbReference type="PROSITE" id="PS51318">
    <property type="entry name" value="TAT"/>
    <property type="match status" value="1"/>
</dbReference>
<protein>
    <submittedName>
        <fullName evidence="2">Uncharacterized protein</fullName>
    </submittedName>
</protein>
<dbReference type="Proteomes" id="UP000075420">
    <property type="component" value="Unassembled WGS sequence"/>
</dbReference>
<dbReference type="Pfam" id="PF07586">
    <property type="entry name" value="HXXSHH"/>
    <property type="match status" value="1"/>
</dbReference>
<evidence type="ECO:0000313" key="2">
    <source>
        <dbReference type="EMBL" id="KYF58299.1"/>
    </source>
</evidence>
<dbReference type="InterPro" id="IPR006311">
    <property type="entry name" value="TAT_signal"/>
</dbReference>
<gene>
    <name evidence="2" type="ORF">BE08_45015</name>
</gene>
<dbReference type="EMBL" id="JELY01000742">
    <property type="protein sequence ID" value="KYF58299.1"/>
    <property type="molecule type" value="Genomic_DNA"/>
</dbReference>
<name>A0A150PRJ5_SORCE</name>
<organism evidence="2 3">
    <name type="scientific">Sorangium cellulosum</name>
    <name type="common">Polyangium cellulosum</name>
    <dbReference type="NCBI Taxonomy" id="56"/>
    <lineage>
        <taxon>Bacteria</taxon>
        <taxon>Pseudomonadati</taxon>
        <taxon>Myxococcota</taxon>
        <taxon>Polyangia</taxon>
        <taxon>Polyangiales</taxon>
        <taxon>Polyangiaceae</taxon>
        <taxon>Sorangium</taxon>
    </lineage>
</organism>
<dbReference type="AlphaFoldDB" id="A0A150PRJ5"/>
<proteinExistence type="predicted"/>
<feature type="region of interest" description="Disordered" evidence="1">
    <location>
        <begin position="264"/>
        <end position="284"/>
    </location>
</feature>
<reference evidence="2 3" key="1">
    <citation type="submission" date="2014-02" db="EMBL/GenBank/DDBJ databases">
        <title>The small core and large imbalanced accessory genome model reveals a collaborative survival strategy of Sorangium cellulosum strains in nature.</title>
        <authorList>
            <person name="Han K."/>
            <person name="Peng R."/>
            <person name="Blom J."/>
            <person name="Li Y.-Z."/>
        </authorList>
    </citation>
    <scope>NUCLEOTIDE SEQUENCE [LARGE SCALE GENOMIC DNA]</scope>
    <source>
        <strain evidence="2 3">So0157-25</strain>
    </source>
</reference>
<sequence>MKPFRLSRRAALRGLGGAALALPFLEVMGCSRRSAPASEETGRAAFGAEFPKRFVVLYTPNGTVPPDFWPSSTQLRNGEELSPILAPLKDHNEDLLVLGNVSALSALKGPGDAHQKGTGQCLTARAMQEGDFPGDAGLSCGWADGISVDQEIANHIGTRTKFLSLELGVLVYGANVGARISYRGPAQPLPPENSPYAAFDRLFSDFSVTPEAATNKTEQRRAVLDKVAADYKRLQRRLGAADQEKLAGHLASVEDIASRLDRGVAPTSPACAEPALTPDVDPDKVANMPEITRLQLDLMAMALACDMTRVASLQFTNSATTKVLSFLGPDITEGHHPMAHNGYADPANRQRLTKISRFYAEQLAYLIAKLKSMPEGNGSVFDNTVIFWTNEHADGNHLRQNIPYVLAGSAGGHFKTGRFVSQQQQVGHNDLLVSLLQAMGVDTETFGDPSYCTGPLTGLTS</sequence>
<accession>A0A150PRJ5</accession>
<evidence type="ECO:0000313" key="3">
    <source>
        <dbReference type="Proteomes" id="UP000075420"/>
    </source>
</evidence>
<dbReference type="InterPro" id="IPR011447">
    <property type="entry name" value="DUF1552"/>
</dbReference>